<accession>A0AAE6G3F7</accession>
<evidence type="ECO:0000313" key="1">
    <source>
        <dbReference type="EMBL" id="QDE70248.1"/>
    </source>
</evidence>
<organism evidence="1 2">
    <name type="scientific">Myxococcus xanthus</name>
    <dbReference type="NCBI Taxonomy" id="34"/>
    <lineage>
        <taxon>Bacteria</taxon>
        <taxon>Pseudomonadati</taxon>
        <taxon>Myxococcota</taxon>
        <taxon>Myxococcia</taxon>
        <taxon>Myxococcales</taxon>
        <taxon>Cystobacterineae</taxon>
        <taxon>Myxococcaceae</taxon>
        <taxon>Myxococcus</taxon>
    </lineage>
</organism>
<evidence type="ECO:0000313" key="2">
    <source>
        <dbReference type="Proteomes" id="UP000320179"/>
    </source>
</evidence>
<protein>
    <submittedName>
        <fullName evidence="1">Uncharacterized protein</fullName>
    </submittedName>
</protein>
<proteinExistence type="predicted"/>
<name>A0AAE6G3F7_MYXXA</name>
<reference evidence="1 2" key="1">
    <citation type="journal article" date="2019" name="Science">
        <title>Social genes are selection hotspots in kin groups of a soil microbe.</title>
        <authorList>
            <person name="Wielgoss S."/>
            <person name="Wolfensberger R."/>
            <person name="Sun L."/>
            <person name="Fiegna F."/>
            <person name="Velicer G.J."/>
        </authorList>
    </citation>
    <scope>NUCLEOTIDE SEQUENCE [LARGE SCALE GENOMIC DNA]</scope>
    <source>
        <strain evidence="1 2">MC3.5.9c15</strain>
    </source>
</reference>
<dbReference type="EMBL" id="CP017174">
    <property type="protein sequence ID" value="QDE70248.1"/>
    <property type="molecule type" value="Genomic_DNA"/>
</dbReference>
<dbReference type="RefSeq" id="WP_140794400.1">
    <property type="nucleotide sequence ID" value="NZ_CP017170.1"/>
</dbReference>
<dbReference type="AlphaFoldDB" id="A0AAE6G3F7"/>
<gene>
    <name evidence="1" type="ORF">BHS09_26570</name>
</gene>
<sequence>MERWEPAVEQSAREQRLLKLAGKSRRLFVFLREHRHFAIRFVTPEDRRFEREHALLVRRREVYQCARTRHPERWSRNTRNWTPMGPVCLGHSPNLTPAVQAMKRIG</sequence>
<dbReference type="Proteomes" id="UP000320179">
    <property type="component" value="Chromosome"/>
</dbReference>